<dbReference type="OrthoDB" id="46712at2"/>
<accession>A0A5C7ET20</accession>
<protein>
    <submittedName>
        <fullName evidence="2">Transposase family protein</fullName>
    </submittedName>
</protein>
<dbReference type="InParanoid" id="A0A5C7ET20"/>
<dbReference type="InterPro" id="IPR047951">
    <property type="entry name" value="Transpos_ISL3"/>
</dbReference>
<dbReference type="Pfam" id="PF13542">
    <property type="entry name" value="HTH_Tnp_ISL3"/>
    <property type="match status" value="1"/>
</dbReference>
<gene>
    <name evidence="2" type="ORF">FR698_15210</name>
</gene>
<evidence type="ECO:0000259" key="1">
    <source>
        <dbReference type="Pfam" id="PF13542"/>
    </source>
</evidence>
<dbReference type="PANTHER" id="PTHR33498">
    <property type="entry name" value="TRANSPOSASE FOR INSERTION SEQUENCE ELEMENT IS1557"/>
    <property type="match status" value="1"/>
</dbReference>
<dbReference type="InterPro" id="IPR032877">
    <property type="entry name" value="Transposase_HTH"/>
</dbReference>
<dbReference type="Proteomes" id="UP000321201">
    <property type="component" value="Unassembled WGS sequence"/>
</dbReference>
<sequence>MDVSALRAPSPGYDTRRRRWRHLDTCQYKTVLEAEVPWSESGSGFAALFEALIIDWLREASIQAVARQLRVSWNAIDRVMQGAVKRRLVRRQGQAPRVLSVDETAFARRHEYVTVVTGSRTWRCSARG</sequence>
<feature type="domain" description="Transposase IS204/IS1001/IS1096/IS1165 helix-turn-helix" evidence="1">
    <location>
        <begin position="35"/>
        <end position="81"/>
    </location>
</feature>
<proteinExistence type="predicted"/>
<name>A0A5C7ET20_9PROT</name>
<organism evidence="2 3">
    <name type="scientific">Pelomicrobium methylotrophicum</name>
    <dbReference type="NCBI Taxonomy" id="2602750"/>
    <lineage>
        <taxon>Bacteria</taxon>
        <taxon>Pseudomonadati</taxon>
        <taxon>Pseudomonadota</taxon>
        <taxon>Hydrogenophilia</taxon>
        <taxon>Hydrogenophilia incertae sedis</taxon>
        <taxon>Pelomicrobium</taxon>
    </lineage>
</organism>
<keyword evidence="3" id="KW-1185">Reference proteome</keyword>
<evidence type="ECO:0000313" key="2">
    <source>
        <dbReference type="EMBL" id="TXF10449.1"/>
    </source>
</evidence>
<dbReference type="EMBL" id="VPFL01000030">
    <property type="protein sequence ID" value="TXF10449.1"/>
    <property type="molecule type" value="Genomic_DNA"/>
</dbReference>
<reference evidence="2 3" key="1">
    <citation type="submission" date="2019-08" db="EMBL/GenBank/DDBJ databases">
        <title>Pelomicrobium methylotrophicum gen. nov., sp. nov. a moderately thermophilic, facultatively anaerobic, lithoautotrophic and methylotrophic bacterium isolated from a terrestrial mud volcano.</title>
        <authorList>
            <person name="Slobodkina G.B."/>
            <person name="Merkel A.Y."/>
            <person name="Slobodkin A.I."/>
        </authorList>
    </citation>
    <scope>NUCLEOTIDE SEQUENCE [LARGE SCALE GENOMIC DNA]</scope>
    <source>
        <strain evidence="2 3">SM250</strain>
    </source>
</reference>
<dbReference type="PANTHER" id="PTHR33498:SF1">
    <property type="entry name" value="TRANSPOSASE FOR INSERTION SEQUENCE ELEMENT IS1557"/>
    <property type="match status" value="1"/>
</dbReference>
<dbReference type="AlphaFoldDB" id="A0A5C7ET20"/>
<evidence type="ECO:0000313" key="3">
    <source>
        <dbReference type="Proteomes" id="UP000321201"/>
    </source>
</evidence>
<comment type="caution">
    <text evidence="2">The sequence shown here is derived from an EMBL/GenBank/DDBJ whole genome shotgun (WGS) entry which is preliminary data.</text>
</comment>